<name>A0A6S7GEK2_PARCT</name>
<dbReference type="EMBL" id="CACRXK020000641">
    <property type="protein sequence ID" value="CAB3983661.1"/>
    <property type="molecule type" value="Genomic_DNA"/>
</dbReference>
<dbReference type="PANTHER" id="PTHR31424">
    <property type="entry name" value="PROTEIN CBG23806"/>
    <property type="match status" value="1"/>
</dbReference>
<accession>A0A6S7GEK2</accession>
<dbReference type="OrthoDB" id="5982080at2759"/>
<proteinExistence type="predicted"/>
<sequence>MTRTSNFILMSFALLESTDDILAAKGNHTIAVVKGKEDYAVLKNCFKDVLSDINDMVREKKIDLGEDIVNLEFFLGGDYKLILLMMGLSGATSNHACAWCKIHKDERWNMAYDLNHYNSPPLKRTIKEMKELAGKKTISVV</sequence>
<reference evidence="1" key="1">
    <citation type="submission" date="2020-04" db="EMBL/GenBank/DDBJ databases">
        <authorList>
            <person name="Alioto T."/>
            <person name="Alioto T."/>
            <person name="Gomez Garrido J."/>
        </authorList>
    </citation>
    <scope>NUCLEOTIDE SEQUENCE</scope>
    <source>
        <strain evidence="1">A484AB</strain>
    </source>
</reference>
<evidence type="ECO:0000313" key="1">
    <source>
        <dbReference type="EMBL" id="CAB3983661.1"/>
    </source>
</evidence>
<gene>
    <name evidence="1" type="ORF">PACLA_8A080108</name>
</gene>
<comment type="caution">
    <text evidence="1">The sequence shown here is derived from an EMBL/GenBank/DDBJ whole genome shotgun (WGS) entry which is preliminary data.</text>
</comment>
<evidence type="ECO:0000313" key="2">
    <source>
        <dbReference type="Proteomes" id="UP001152795"/>
    </source>
</evidence>
<dbReference type="PANTHER" id="PTHR31424:SF3">
    <property type="entry name" value="RING-TYPE DOMAIN-CONTAINING PROTEIN"/>
    <property type="match status" value="1"/>
</dbReference>
<protein>
    <submittedName>
        <fullName evidence="1">Uncharacterized protein</fullName>
    </submittedName>
</protein>
<keyword evidence="2" id="KW-1185">Reference proteome</keyword>
<organism evidence="1 2">
    <name type="scientific">Paramuricea clavata</name>
    <name type="common">Red gorgonian</name>
    <name type="synonym">Violescent sea-whip</name>
    <dbReference type="NCBI Taxonomy" id="317549"/>
    <lineage>
        <taxon>Eukaryota</taxon>
        <taxon>Metazoa</taxon>
        <taxon>Cnidaria</taxon>
        <taxon>Anthozoa</taxon>
        <taxon>Octocorallia</taxon>
        <taxon>Malacalcyonacea</taxon>
        <taxon>Plexauridae</taxon>
        <taxon>Paramuricea</taxon>
    </lineage>
</organism>
<dbReference type="Proteomes" id="UP001152795">
    <property type="component" value="Unassembled WGS sequence"/>
</dbReference>
<dbReference type="AlphaFoldDB" id="A0A6S7GEK2"/>